<gene>
    <name evidence="2" type="ORF">BRAFLDRAFT_69541</name>
</gene>
<proteinExistence type="predicted"/>
<sequence>MSDAPTIICVVWKAAALIYWDSWENIYIPPNPELVVGTFGISALCDWVSTVLPLDLPYAVLVKVLNQCVLIGCLLVAHKALENIEKQVSHQMSLCHRACYALLVENCVAFNLTWNYVQTTALVSELLVQDFHIVPDTVMTLHLVLLAICVLVSITVELVFRDKFRWTVASFPPLLIWAFCLRRASGVDDTFLYGLLVLTALVMFAKVAPVTRSRPYFFQGGKREEFVEDQLLEIIDTDSDLVNNFQDSSENGVILKTLTSSTWQNTVHFE</sequence>
<feature type="transmembrane region" description="Helical" evidence="1">
    <location>
        <begin position="137"/>
        <end position="159"/>
    </location>
</feature>
<organism>
    <name type="scientific">Branchiostoma floridae</name>
    <name type="common">Florida lancelet</name>
    <name type="synonym">Amphioxus</name>
    <dbReference type="NCBI Taxonomy" id="7739"/>
    <lineage>
        <taxon>Eukaryota</taxon>
        <taxon>Metazoa</taxon>
        <taxon>Chordata</taxon>
        <taxon>Cephalochordata</taxon>
        <taxon>Leptocardii</taxon>
        <taxon>Amphioxiformes</taxon>
        <taxon>Branchiostomatidae</taxon>
        <taxon>Branchiostoma</taxon>
    </lineage>
</organism>
<dbReference type="AlphaFoldDB" id="C3YZE7"/>
<evidence type="ECO:0000256" key="1">
    <source>
        <dbReference type="SAM" id="Phobius"/>
    </source>
</evidence>
<reference evidence="2" key="1">
    <citation type="journal article" date="2008" name="Nature">
        <title>The amphioxus genome and the evolution of the chordate karyotype.</title>
        <authorList>
            <consortium name="US DOE Joint Genome Institute (JGI-PGF)"/>
            <person name="Putnam N.H."/>
            <person name="Butts T."/>
            <person name="Ferrier D.E.K."/>
            <person name="Furlong R.F."/>
            <person name="Hellsten U."/>
            <person name="Kawashima T."/>
            <person name="Robinson-Rechavi M."/>
            <person name="Shoguchi E."/>
            <person name="Terry A."/>
            <person name="Yu J.-K."/>
            <person name="Benito-Gutierrez E.L."/>
            <person name="Dubchak I."/>
            <person name="Garcia-Fernandez J."/>
            <person name="Gibson-Brown J.J."/>
            <person name="Grigoriev I.V."/>
            <person name="Horton A.C."/>
            <person name="de Jong P.J."/>
            <person name="Jurka J."/>
            <person name="Kapitonov V.V."/>
            <person name="Kohara Y."/>
            <person name="Kuroki Y."/>
            <person name="Lindquist E."/>
            <person name="Lucas S."/>
            <person name="Osoegawa K."/>
            <person name="Pennacchio L.A."/>
            <person name="Salamov A.A."/>
            <person name="Satou Y."/>
            <person name="Sauka-Spengler T."/>
            <person name="Schmutz J."/>
            <person name="Shin-I T."/>
            <person name="Toyoda A."/>
            <person name="Bronner-Fraser M."/>
            <person name="Fujiyama A."/>
            <person name="Holland L.Z."/>
            <person name="Holland P.W.H."/>
            <person name="Satoh N."/>
            <person name="Rokhsar D.S."/>
        </authorList>
    </citation>
    <scope>NUCLEOTIDE SEQUENCE [LARGE SCALE GENOMIC DNA]</scope>
    <source>
        <strain evidence="2">S238N-H82</strain>
        <tissue evidence="2">Testes</tissue>
    </source>
</reference>
<dbReference type="InParanoid" id="C3YZE7"/>
<keyword evidence="1" id="KW-0472">Membrane</keyword>
<protein>
    <submittedName>
        <fullName evidence="2">Uncharacterized protein</fullName>
    </submittedName>
</protein>
<keyword evidence="1" id="KW-0812">Transmembrane</keyword>
<dbReference type="EMBL" id="GG666566">
    <property type="protein sequence ID" value="EEN54218.1"/>
    <property type="molecule type" value="Genomic_DNA"/>
</dbReference>
<accession>C3YZE7</accession>
<name>C3YZE7_BRAFL</name>
<keyword evidence="1" id="KW-1133">Transmembrane helix</keyword>
<feature type="transmembrane region" description="Helical" evidence="1">
    <location>
        <begin position="190"/>
        <end position="208"/>
    </location>
</feature>
<evidence type="ECO:0000313" key="2">
    <source>
        <dbReference type="EMBL" id="EEN54218.1"/>
    </source>
</evidence>
<feature type="transmembrane region" description="Helical" evidence="1">
    <location>
        <begin position="98"/>
        <end position="117"/>
    </location>
</feature>